<organism evidence="1 2">
    <name type="scientific">Pterulicium gracile</name>
    <dbReference type="NCBI Taxonomy" id="1884261"/>
    <lineage>
        <taxon>Eukaryota</taxon>
        <taxon>Fungi</taxon>
        <taxon>Dikarya</taxon>
        <taxon>Basidiomycota</taxon>
        <taxon>Agaricomycotina</taxon>
        <taxon>Agaricomycetes</taxon>
        <taxon>Agaricomycetidae</taxon>
        <taxon>Agaricales</taxon>
        <taxon>Pleurotineae</taxon>
        <taxon>Pterulaceae</taxon>
        <taxon>Pterulicium</taxon>
    </lineage>
</organism>
<accession>A0A5C3QQQ7</accession>
<gene>
    <name evidence="1" type="ORF">BDV98DRAFT_566146</name>
</gene>
<dbReference type="EMBL" id="ML178822">
    <property type="protein sequence ID" value="TFL02629.1"/>
    <property type="molecule type" value="Genomic_DNA"/>
</dbReference>
<keyword evidence="2" id="KW-1185">Reference proteome</keyword>
<protein>
    <recommendedName>
        <fullName evidence="3">F-box domain-containing protein</fullName>
    </recommendedName>
</protein>
<proteinExistence type="predicted"/>
<reference evidence="1 2" key="1">
    <citation type="journal article" date="2019" name="Nat. Ecol. Evol.">
        <title>Megaphylogeny resolves global patterns of mushroom evolution.</title>
        <authorList>
            <person name="Varga T."/>
            <person name="Krizsan K."/>
            <person name="Foldi C."/>
            <person name="Dima B."/>
            <person name="Sanchez-Garcia M."/>
            <person name="Sanchez-Ramirez S."/>
            <person name="Szollosi G.J."/>
            <person name="Szarkandi J.G."/>
            <person name="Papp V."/>
            <person name="Albert L."/>
            <person name="Andreopoulos W."/>
            <person name="Angelini C."/>
            <person name="Antonin V."/>
            <person name="Barry K.W."/>
            <person name="Bougher N.L."/>
            <person name="Buchanan P."/>
            <person name="Buyck B."/>
            <person name="Bense V."/>
            <person name="Catcheside P."/>
            <person name="Chovatia M."/>
            <person name="Cooper J."/>
            <person name="Damon W."/>
            <person name="Desjardin D."/>
            <person name="Finy P."/>
            <person name="Geml J."/>
            <person name="Haridas S."/>
            <person name="Hughes K."/>
            <person name="Justo A."/>
            <person name="Karasinski D."/>
            <person name="Kautmanova I."/>
            <person name="Kiss B."/>
            <person name="Kocsube S."/>
            <person name="Kotiranta H."/>
            <person name="LaButti K.M."/>
            <person name="Lechner B.E."/>
            <person name="Liimatainen K."/>
            <person name="Lipzen A."/>
            <person name="Lukacs Z."/>
            <person name="Mihaltcheva S."/>
            <person name="Morgado L.N."/>
            <person name="Niskanen T."/>
            <person name="Noordeloos M.E."/>
            <person name="Ohm R.A."/>
            <person name="Ortiz-Santana B."/>
            <person name="Ovrebo C."/>
            <person name="Racz N."/>
            <person name="Riley R."/>
            <person name="Savchenko A."/>
            <person name="Shiryaev A."/>
            <person name="Soop K."/>
            <person name="Spirin V."/>
            <person name="Szebenyi C."/>
            <person name="Tomsovsky M."/>
            <person name="Tulloss R.E."/>
            <person name="Uehling J."/>
            <person name="Grigoriev I.V."/>
            <person name="Vagvolgyi C."/>
            <person name="Papp T."/>
            <person name="Martin F.M."/>
            <person name="Miettinen O."/>
            <person name="Hibbett D.S."/>
            <person name="Nagy L.G."/>
        </authorList>
    </citation>
    <scope>NUCLEOTIDE SEQUENCE [LARGE SCALE GENOMIC DNA]</scope>
    <source>
        <strain evidence="1 2">CBS 309.79</strain>
    </source>
</reference>
<evidence type="ECO:0000313" key="1">
    <source>
        <dbReference type="EMBL" id="TFL02629.1"/>
    </source>
</evidence>
<dbReference type="AlphaFoldDB" id="A0A5C3QQQ7"/>
<name>A0A5C3QQQ7_9AGAR</name>
<evidence type="ECO:0008006" key="3">
    <source>
        <dbReference type="Google" id="ProtNLM"/>
    </source>
</evidence>
<sequence>MTFVCQRWRHLAISLPHLWTDIQLAISDFSSSRRHRYQLWDIQLDRSRSLPLDIRTDLSIGESVPSWAAMETIRACRRALVSGHRCRKLFLLGPRPDGWHLGRGSVRPLNHSKTCTSWTPPGCSCLGNHSRSRHQC</sequence>
<dbReference type="OrthoDB" id="3224080at2759"/>
<evidence type="ECO:0000313" key="2">
    <source>
        <dbReference type="Proteomes" id="UP000305067"/>
    </source>
</evidence>
<dbReference type="Proteomes" id="UP000305067">
    <property type="component" value="Unassembled WGS sequence"/>
</dbReference>